<dbReference type="SMART" id="SM00710">
    <property type="entry name" value="PbH1"/>
    <property type="match status" value="3"/>
</dbReference>
<evidence type="ECO:0000313" key="3">
    <source>
        <dbReference type="Proteomes" id="UP001589890"/>
    </source>
</evidence>
<keyword evidence="1" id="KW-0732">Signal</keyword>
<dbReference type="SUPFAM" id="SSF51126">
    <property type="entry name" value="Pectin lyase-like"/>
    <property type="match status" value="1"/>
</dbReference>
<dbReference type="Proteomes" id="UP001589890">
    <property type="component" value="Unassembled WGS sequence"/>
</dbReference>
<evidence type="ECO:0000256" key="1">
    <source>
        <dbReference type="SAM" id="SignalP"/>
    </source>
</evidence>
<evidence type="ECO:0008006" key="4">
    <source>
        <dbReference type="Google" id="ProtNLM"/>
    </source>
</evidence>
<comment type="caution">
    <text evidence="2">The sequence shown here is derived from an EMBL/GenBank/DDBJ whole genome shotgun (WGS) entry which is preliminary data.</text>
</comment>
<feature type="signal peptide" evidence="1">
    <location>
        <begin position="1"/>
        <end position="25"/>
    </location>
</feature>
<reference evidence="2 3" key="1">
    <citation type="submission" date="2024-09" db="EMBL/GenBank/DDBJ databases">
        <authorList>
            <person name="Sun Q."/>
            <person name="Mori K."/>
        </authorList>
    </citation>
    <scope>NUCLEOTIDE SEQUENCE [LARGE SCALE GENOMIC DNA]</scope>
    <source>
        <strain evidence="2 3">CGMCC 1.15906</strain>
    </source>
</reference>
<dbReference type="InterPro" id="IPR006626">
    <property type="entry name" value="PbH1"/>
</dbReference>
<gene>
    <name evidence="2" type="ORF">ACFFGN_07920</name>
</gene>
<evidence type="ECO:0000313" key="2">
    <source>
        <dbReference type="EMBL" id="MFC0623985.1"/>
    </source>
</evidence>
<proteinExistence type="predicted"/>
<protein>
    <recommendedName>
        <fullName evidence="4">Parallel beta helix pectate lyase-like protein</fullName>
    </recommendedName>
</protein>
<dbReference type="InterPro" id="IPR011050">
    <property type="entry name" value="Pectin_lyase_fold/virulence"/>
</dbReference>
<name>A0ABV6QH79_9ACTN</name>
<dbReference type="RefSeq" id="WP_380044689.1">
    <property type="nucleotide sequence ID" value="NZ_JBHLTC010000008.1"/>
</dbReference>
<sequence>MSRSIRTAFALTALFTAAVAPTAQAAAPAEPRTADLVTAASTVQPNRAQAIKGDQTGKIAADCGTGTYNALVTVSGSTWTARNGSSTRYTGSSMLAAMQAAVNSLTAGRTSKQRVVVQGSGTFSAGSRLSLASYTVLDVCGTINVTGSGSGDYAPIYARGVRDVEVQHLNLTGTPIYGIFMRNVTNVILGQIDMRLSNGLGVRIDNRGDTSQWTRNVRIDHVYVSGSGSHAVETYGVDGLSIGTVIARNTGHSGLLLNQTINATIGTVDADGAGTGTGYAAFRMANRNGRVGSSYPTNIRVGTVIARGGGRGVFCVSESGGAVIDRVTISNTGNNSILIENCYNVNIAAVSGSVTGGGEIRLAARTEFANNRDILIQNLTVTNTRITENPCGTNTTFRNLIRNNAPLNICS</sequence>
<dbReference type="InterPro" id="IPR012334">
    <property type="entry name" value="Pectin_lyas_fold"/>
</dbReference>
<feature type="chain" id="PRO_5045101283" description="Parallel beta helix pectate lyase-like protein" evidence="1">
    <location>
        <begin position="26"/>
        <end position="411"/>
    </location>
</feature>
<accession>A0ABV6QH79</accession>
<dbReference type="EMBL" id="JBHLTC010000008">
    <property type="protein sequence ID" value="MFC0623985.1"/>
    <property type="molecule type" value="Genomic_DNA"/>
</dbReference>
<keyword evidence="3" id="KW-1185">Reference proteome</keyword>
<organism evidence="2 3">
    <name type="scientific">Kribbella deserti</name>
    <dbReference type="NCBI Taxonomy" id="1926257"/>
    <lineage>
        <taxon>Bacteria</taxon>
        <taxon>Bacillati</taxon>
        <taxon>Actinomycetota</taxon>
        <taxon>Actinomycetes</taxon>
        <taxon>Propionibacteriales</taxon>
        <taxon>Kribbellaceae</taxon>
        <taxon>Kribbella</taxon>
    </lineage>
</organism>
<dbReference type="Gene3D" id="2.160.20.10">
    <property type="entry name" value="Single-stranded right-handed beta-helix, Pectin lyase-like"/>
    <property type="match status" value="1"/>
</dbReference>